<keyword evidence="2" id="KW-0812">Transmembrane</keyword>
<feature type="region of interest" description="Disordered" evidence="1">
    <location>
        <begin position="36"/>
        <end position="56"/>
    </location>
</feature>
<feature type="compositionally biased region" description="Basic residues" evidence="1">
    <location>
        <begin position="1195"/>
        <end position="1207"/>
    </location>
</feature>
<feature type="region of interest" description="Disordered" evidence="1">
    <location>
        <begin position="830"/>
        <end position="874"/>
    </location>
</feature>
<reference evidence="5" key="1">
    <citation type="journal article" date="2014" name="Genome Announc.">
        <title>Draft Genome Sequence of the Yeast Pseudozyma antarctica Type Strain JCM10317, a Producer of the Glycolipid Biosurfactants, Mannosylerythritol Lipids.</title>
        <authorList>
            <person name="Saika A."/>
            <person name="Koike H."/>
            <person name="Hori T."/>
            <person name="Fukuoka T."/>
            <person name="Sato S."/>
            <person name="Habe H."/>
            <person name="Kitamoto D."/>
            <person name="Morita T."/>
        </authorList>
    </citation>
    <scope>NUCLEOTIDE SEQUENCE [LARGE SCALE GENOMIC DNA]</scope>
    <source>
        <strain evidence="5">JCM 10317</strain>
    </source>
</reference>
<gene>
    <name evidence="4" type="ORF">PAN0_019c5849</name>
</gene>
<feature type="region of interest" description="Disordered" evidence="1">
    <location>
        <begin position="1246"/>
        <end position="1265"/>
    </location>
</feature>
<sequence length="1286" mass="137790">MAPSKVTFLAASVVRLFRVAACWLAGLRGTVATSDDGPYATETAGSEQRQGRGGRSGGAAKILAFCGGARAGFQDFAGESERASQQKRLCQAWGRCGVLQVATCNHCIPRIPPRISHLAWPPLILLDTSSPPRLSRECLSASSLGPSVWVSEAILVLATAAPVSGPRQQHPDCTLRCGTARAPFRIPQAWLPLGCCLCFGIRHDLATSSAAPPSTTISIVSTILAEAIPLIPPLPTVCSFVWQHHLSPTCGNILGAFLGSSTGFAFIFICNGPAFRLLKALLLATRACPREPRVKRKHPHRPVHATKSPHIAAAYLRRTTPCPRSNLAPTTRERLDFLTQLASVVALADATNAPPSRSPILQASTPPSMGFQISLASLVDQHASDYANLYLNSSAASSPLAQTYLNSTQFALPVNLSSVPQIFVVNPSSDNIFRHVNPQSAHAAIVALIYFSMWMGALGWDIVSTIHFDLRLVKETSWSSSFSALYSVAYLLSRYMSLAWLITVVTNSVIMTNRCDAWMKGSTAMFSVAISATMLVFCLRTCSIWHMKQKVVSLVVSAWLIVVSFAVLLPVMSYGNQLPTSNFCAWHFNGLYVVGVFGALLLFDLLCLVLTVCKLNKAGWRGLVHGIFPSSRYNLDAEDVKTMLVQKTTAFFAIQFLFLISALLVYVLTDTYAYRMMNIVASVAVASSMAGRIFRRAWRQTRELAPHNLNRPPSYFPAWAEEHRDTTGFARPDRRSSSNPGMDARAEATEADARNKRDHDKHDSLAFYVEGEFGPKLKSRSMSSQSLRSVPRTPLSGANTQQQQMREMEAGHVAADPHAEHAGVTIISRNTLVPPPASTPQHGPAPAYSRRLGSAGSSRPNTGDQRSLGSSPSREMVALPRGAISGSLVSFSSHRDDAGSSTAQGADRPGRASHEAWPDLVGGLVREDKTIARQKSSSAIEEQRRRTFVTSPPMTARVALNSKEVYDVDSVTAAARLGGRHAQLHESFSRPATASSAIRSAGSDAASSGSSPAPRSGMRSAEGRVADDDVLGSGMQHVGGARMAFLRTEPRTQEGRTPRPKTAPNASSPSLSPSGSITSQMTVMPRDFGLDSGDTEPRRTPTAPTAPASDDDVLFAFLNTVEQDAQDRAVASRGADSNGSGSSLIEDGRPRTARGNTASSRHSSDADDGSSDLGTVLGHESSARASLPRTQVSSKRARSGSASRRRVGTSESSRSERSGSGTRPSTAVGDAVKPFGYGVCARGSRTRPVRAYASDEEADEEGELGSVIQQQYAKLALRAGMPLDPA</sequence>
<feature type="region of interest" description="Disordered" evidence="1">
    <location>
        <begin position="890"/>
        <end position="915"/>
    </location>
</feature>
<evidence type="ECO:0008006" key="6">
    <source>
        <dbReference type="Google" id="ProtNLM"/>
    </source>
</evidence>
<evidence type="ECO:0000256" key="2">
    <source>
        <dbReference type="SAM" id="Phobius"/>
    </source>
</evidence>
<dbReference type="EMBL" id="DF830086">
    <property type="protein sequence ID" value="GAK67621.1"/>
    <property type="molecule type" value="Genomic_DNA"/>
</dbReference>
<feature type="transmembrane region" description="Helical" evidence="2">
    <location>
        <begin position="551"/>
        <end position="571"/>
    </location>
</feature>
<dbReference type="RefSeq" id="XP_014654269.1">
    <property type="nucleotide sequence ID" value="XM_014798783.1"/>
</dbReference>
<feature type="transmembrane region" description="Helical" evidence="2">
    <location>
        <begin position="591"/>
        <end position="613"/>
    </location>
</feature>
<evidence type="ECO:0000256" key="1">
    <source>
        <dbReference type="SAM" id="MobiDB-lite"/>
    </source>
</evidence>
<dbReference type="GeneID" id="26306614"/>
<feature type="region of interest" description="Disordered" evidence="1">
    <location>
        <begin position="777"/>
        <end position="811"/>
    </location>
</feature>
<keyword evidence="3" id="KW-0732">Signal</keyword>
<feature type="compositionally biased region" description="Basic and acidic residues" evidence="1">
    <location>
        <begin position="744"/>
        <end position="763"/>
    </location>
</feature>
<keyword evidence="2" id="KW-0472">Membrane</keyword>
<evidence type="ECO:0000256" key="3">
    <source>
        <dbReference type="SAM" id="SignalP"/>
    </source>
</evidence>
<feature type="compositionally biased region" description="Basic and acidic residues" evidence="1">
    <location>
        <begin position="1048"/>
        <end position="1057"/>
    </location>
</feature>
<feature type="region of interest" description="Disordered" evidence="1">
    <location>
        <begin position="726"/>
        <end position="763"/>
    </location>
</feature>
<keyword evidence="2" id="KW-1133">Transmembrane helix</keyword>
<feature type="compositionally biased region" description="Low complexity" evidence="1">
    <location>
        <begin position="994"/>
        <end position="1020"/>
    </location>
</feature>
<evidence type="ECO:0000313" key="5">
    <source>
        <dbReference type="Proteomes" id="UP000053758"/>
    </source>
</evidence>
<feature type="compositionally biased region" description="Polar residues" evidence="1">
    <location>
        <begin position="855"/>
        <end position="873"/>
    </location>
</feature>
<feature type="signal peptide" evidence="3">
    <location>
        <begin position="1"/>
        <end position="32"/>
    </location>
</feature>
<feature type="compositionally biased region" description="Low complexity" evidence="1">
    <location>
        <begin position="780"/>
        <end position="789"/>
    </location>
</feature>
<keyword evidence="5" id="KW-1185">Reference proteome</keyword>
<protein>
    <recommendedName>
        <fullName evidence="6">Transmembrane protein</fullName>
    </recommendedName>
</protein>
<feature type="transmembrane region" description="Helical" evidence="2">
    <location>
        <begin position="650"/>
        <end position="668"/>
    </location>
</feature>
<organism evidence="4 5">
    <name type="scientific">Pseudozyma antarctica</name>
    <name type="common">Yeast</name>
    <name type="synonym">Candida antarctica</name>
    <dbReference type="NCBI Taxonomy" id="84753"/>
    <lineage>
        <taxon>Eukaryota</taxon>
        <taxon>Fungi</taxon>
        <taxon>Dikarya</taxon>
        <taxon>Basidiomycota</taxon>
        <taxon>Ustilaginomycotina</taxon>
        <taxon>Ustilaginomycetes</taxon>
        <taxon>Ustilaginales</taxon>
        <taxon>Ustilaginaceae</taxon>
        <taxon>Moesziomyces</taxon>
    </lineage>
</organism>
<feature type="region of interest" description="Disordered" evidence="1">
    <location>
        <begin position="1047"/>
        <end position="1111"/>
    </location>
</feature>
<proteinExistence type="predicted"/>
<name>A0A081CLS5_PSEA2</name>
<feature type="region of interest" description="Disordered" evidence="1">
    <location>
        <begin position="1127"/>
        <end position="1240"/>
    </location>
</feature>
<feature type="compositionally biased region" description="Polar residues" evidence="1">
    <location>
        <begin position="796"/>
        <end position="805"/>
    </location>
</feature>
<feature type="transmembrane region" description="Helical" evidence="2">
    <location>
        <begin position="484"/>
        <end position="505"/>
    </location>
</feature>
<dbReference type="Proteomes" id="UP000053758">
    <property type="component" value="Unassembled WGS sequence"/>
</dbReference>
<dbReference type="HOGENOM" id="CLU_008735_0_0_1"/>
<feature type="chain" id="PRO_5001756039" description="Transmembrane protein" evidence="3">
    <location>
        <begin position="33"/>
        <end position="1286"/>
    </location>
</feature>
<feature type="compositionally biased region" description="Acidic residues" evidence="1">
    <location>
        <begin position="1254"/>
        <end position="1263"/>
    </location>
</feature>
<feature type="compositionally biased region" description="Low complexity" evidence="1">
    <location>
        <begin position="1064"/>
        <end position="1079"/>
    </location>
</feature>
<feature type="transmembrane region" description="Helical" evidence="2">
    <location>
        <begin position="517"/>
        <end position="539"/>
    </location>
</feature>
<feature type="transmembrane region" description="Helical" evidence="2">
    <location>
        <begin position="441"/>
        <end position="463"/>
    </location>
</feature>
<feature type="compositionally biased region" description="Basic and acidic residues" evidence="1">
    <location>
        <begin position="726"/>
        <end position="736"/>
    </location>
</feature>
<feature type="region of interest" description="Disordered" evidence="1">
    <location>
        <begin position="982"/>
        <end position="1022"/>
    </location>
</feature>
<evidence type="ECO:0000313" key="4">
    <source>
        <dbReference type="EMBL" id="GAK67621.1"/>
    </source>
</evidence>
<accession>A0A081CLS5</accession>